<evidence type="ECO:0000256" key="2">
    <source>
        <dbReference type="SAM" id="Phobius"/>
    </source>
</evidence>
<gene>
    <name evidence="3" type="ORF">HGRIS_012129</name>
</gene>
<keyword evidence="2" id="KW-0472">Membrane</keyword>
<evidence type="ECO:0000313" key="3">
    <source>
        <dbReference type="EMBL" id="KAL0945846.1"/>
    </source>
</evidence>
<proteinExistence type="predicted"/>
<keyword evidence="2" id="KW-0812">Transmembrane</keyword>
<organism evidence="3 4">
    <name type="scientific">Hohenbuehelia grisea</name>
    <dbReference type="NCBI Taxonomy" id="104357"/>
    <lineage>
        <taxon>Eukaryota</taxon>
        <taxon>Fungi</taxon>
        <taxon>Dikarya</taxon>
        <taxon>Basidiomycota</taxon>
        <taxon>Agaricomycotina</taxon>
        <taxon>Agaricomycetes</taxon>
        <taxon>Agaricomycetidae</taxon>
        <taxon>Agaricales</taxon>
        <taxon>Pleurotineae</taxon>
        <taxon>Pleurotaceae</taxon>
        <taxon>Hohenbuehelia</taxon>
    </lineage>
</organism>
<dbReference type="EMBL" id="JASNQZ010000015">
    <property type="protein sequence ID" value="KAL0945846.1"/>
    <property type="molecule type" value="Genomic_DNA"/>
</dbReference>
<feature type="compositionally biased region" description="Polar residues" evidence="1">
    <location>
        <begin position="1"/>
        <end position="12"/>
    </location>
</feature>
<evidence type="ECO:0008006" key="5">
    <source>
        <dbReference type="Google" id="ProtNLM"/>
    </source>
</evidence>
<feature type="region of interest" description="Disordered" evidence="1">
    <location>
        <begin position="1"/>
        <end position="27"/>
    </location>
</feature>
<keyword evidence="2" id="KW-1133">Transmembrane helix</keyword>
<comment type="caution">
    <text evidence="3">The sequence shown here is derived from an EMBL/GenBank/DDBJ whole genome shotgun (WGS) entry which is preliminary data.</text>
</comment>
<keyword evidence="4" id="KW-1185">Reference proteome</keyword>
<evidence type="ECO:0000256" key="1">
    <source>
        <dbReference type="SAM" id="MobiDB-lite"/>
    </source>
</evidence>
<accession>A0ABR3IRB3</accession>
<reference evidence="4" key="1">
    <citation type="submission" date="2024-06" db="EMBL/GenBank/DDBJ databases">
        <title>Multi-omics analyses provide insights into the biosynthesis of the anticancer antibiotic pleurotin in Hohenbuehelia grisea.</title>
        <authorList>
            <person name="Weaver J.A."/>
            <person name="Alberti F."/>
        </authorList>
    </citation>
    <scope>NUCLEOTIDE SEQUENCE [LARGE SCALE GENOMIC DNA]</scope>
    <source>
        <strain evidence="4">T-177</strain>
    </source>
</reference>
<name>A0ABR3IRB3_9AGAR</name>
<sequence length="301" mass="33059">MSGSSERVSSENAPLMGHPDSESSTIDYERHPATHNFEKSRQLGTSPALSIFIFTALAISILSFFLNAVQFVVRPPYEPGVLDVRSLRRPSLYLGLERVPEIQAVTEAVKAAQAAVGQQSGSGAAHDGHGDEGVGALVDELLHASRIIRINADFPRGYFPSDPWVLLTPKDVVYMEFTPPPLVSSCVPKLFLPKRADLQNKMLTIEGASPFLGLRVMPPSFQIDRATWANRPLPNEGRRLSNVFARFGFNNSLPSIPCVSGERFVLELSCFHIGCRIEFEDSVGSPRLGLQMDTKLEQLTP</sequence>
<feature type="transmembrane region" description="Helical" evidence="2">
    <location>
        <begin position="48"/>
        <end position="66"/>
    </location>
</feature>
<evidence type="ECO:0000313" key="4">
    <source>
        <dbReference type="Proteomes" id="UP001556367"/>
    </source>
</evidence>
<protein>
    <recommendedName>
        <fullName evidence="5">Transmembrane protein</fullName>
    </recommendedName>
</protein>
<dbReference type="Proteomes" id="UP001556367">
    <property type="component" value="Unassembled WGS sequence"/>
</dbReference>